<reference evidence="5" key="1">
    <citation type="journal article" date="2020" name="mSystems">
        <title>Genome- and Community-Level Interaction Insights into Carbon Utilization and Element Cycling Functions of Hydrothermarchaeota in Hydrothermal Sediment.</title>
        <authorList>
            <person name="Zhou Z."/>
            <person name="Liu Y."/>
            <person name="Xu W."/>
            <person name="Pan J."/>
            <person name="Luo Z.H."/>
            <person name="Li M."/>
        </authorList>
    </citation>
    <scope>NUCLEOTIDE SEQUENCE [LARGE SCALE GENOMIC DNA]</scope>
    <source>
        <strain evidence="5">HyVt-527</strain>
    </source>
</reference>
<dbReference type="Gene3D" id="3.40.190.10">
    <property type="entry name" value="Periplasmic binding protein-like II"/>
    <property type="match status" value="2"/>
</dbReference>
<comment type="pathway">
    <text evidence="1 4">Quinol/quinone metabolism; menaquinone biosynthesis.</text>
</comment>
<evidence type="ECO:0000313" key="5">
    <source>
        <dbReference type="EMBL" id="HHJ52769.1"/>
    </source>
</evidence>
<dbReference type="Pfam" id="PF02621">
    <property type="entry name" value="VitK2_biosynth"/>
    <property type="match status" value="1"/>
</dbReference>
<evidence type="ECO:0000256" key="2">
    <source>
        <dbReference type="ARBA" id="ARBA00022428"/>
    </source>
</evidence>
<dbReference type="InterPro" id="IPR030868">
    <property type="entry name" value="MqnA"/>
</dbReference>
<dbReference type="GO" id="GO:0009234">
    <property type="term" value="P:menaquinone biosynthetic process"/>
    <property type="evidence" value="ECO:0007669"/>
    <property type="project" value="UniProtKB-UniRule"/>
</dbReference>
<dbReference type="HAMAP" id="MF_00995">
    <property type="entry name" value="MqnA"/>
    <property type="match status" value="1"/>
</dbReference>
<dbReference type="EMBL" id="DROD01000425">
    <property type="protein sequence ID" value="HHJ52769.1"/>
    <property type="molecule type" value="Genomic_DNA"/>
</dbReference>
<dbReference type="AlphaFoldDB" id="A0A7V5UEZ7"/>
<sequence>MDINQLFGSQPSENESQTEVKQKTISLVNYLNTKPLIYGLEQNLIKHDYILQKDVPSVCADRLLEGEVELGIIPSIEYARSKGAWKIVPELCIASQGAVKSVNLFFKKDLRDLRKIAVDTGSRTSVALLKILLRERYQMEPELLPMPPDLERMFQQADAALVIGDRALHYQHSHESYLDLGEEWFDLTGLPFVYAFWAGHELSINEEDVKLLQESYRFGERHLDDICTRFAADKDFPPSFYRAYLTENIHYQFGEAEKEGLKEFYNYAFYFGFIEHIPELHFYGEES</sequence>
<gene>
    <name evidence="4" type="primary">mqnA</name>
    <name evidence="5" type="ORF">ENJ89_06200</name>
</gene>
<dbReference type="PANTHER" id="PTHR37690">
    <property type="entry name" value="CHORISMATE DEHYDRATASE"/>
    <property type="match status" value="1"/>
</dbReference>
<accession>A0A7V5UEZ7</accession>
<evidence type="ECO:0000256" key="1">
    <source>
        <dbReference type="ARBA" id="ARBA00004863"/>
    </source>
</evidence>
<comment type="function">
    <text evidence="4">Catalyzes the dehydration of chorismate into 3-[(1-carboxyvinyl)oxy]benzoate, a step in the biosynthesis of menaquinone (MK, vitamin K2).</text>
</comment>
<protein>
    <recommendedName>
        <fullName evidence="4">Chorismate dehydratase</fullName>
        <ecNumber evidence="4">4.2.1.151</ecNumber>
    </recommendedName>
    <alternativeName>
        <fullName evidence="4">Menaquinone biosynthetic enzyme MqnA</fullName>
    </alternativeName>
</protein>
<dbReference type="InterPro" id="IPR003773">
    <property type="entry name" value="Menaquinone_biosynth"/>
</dbReference>
<proteinExistence type="inferred from homology"/>
<evidence type="ECO:0000256" key="3">
    <source>
        <dbReference type="ARBA" id="ARBA00023239"/>
    </source>
</evidence>
<organism evidence="5">
    <name type="scientific">Caldithrix abyssi</name>
    <dbReference type="NCBI Taxonomy" id="187145"/>
    <lineage>
        <taxon>Bacteria</taxon>
        <taxon>Pseudomonadati</taxon>
        <taxon>Calditrichota</taxon>
        <taxon>Calditrichia</taxon>
        <taxon>Calditrichales</taxon>
        <taxon>Calditrichaceae</taxon>
        <taxon>Caldithrix</taxon>
    </lineage>
</organism>
<dbReference type="CDD" id="cd13634">
    <property type="entry name" value="PBP2_Sco4506"/>
    <property type="match status" value="1"/>
</dbReference>
<comment type="caution">
    <text evidence="5">The sequence shown here is derived from an EMBL/GenBank/DDBJ whole genome shotgun (WGS) entry which is preliminary data.</text>
</comment>
<name>A0A7V5UEZ7_CALAY</name>
<evidence type="ECO:0000256" key="4">
    <source>
        <dbReference type="HAMAP-Rule" id="MF_00995"/>
    </source>
</evidence>
<dbReference type="UniPathway" id="UPA00079"/>
<comment type="catalytic activity">
    <reaction evidence="4">
        <text>chorismate = 3-[(1-carboxyvinyl)-oxy]benzoate + H2O</text>
        <dbReference type="Rhea" id="RHEA:40051"/>
        <dbReference type="ChEBI" id="CHEBI:15377"/>
        <dbReference type="ChEBI" id="CHEBI:29748"/>
        <dbReference type="ChEBI" id="CHEBI:76981"/>
        <dbReference type="EC" id="4.2.1.151"/>
    </reaction>
</comment>
<keyword evidence="3 4" id="KW-0456">Lyase</keyword>
<dbReference type="GO" id="GO:0016836">
    <property type="term" value="F:hydro-lyase activity"/>
    <property type="evidence" value="ECO:0007669"/>
    <property type="project" value="UniProtKB-UniRule"/>
</dbReference>
<keyword evidence="2 4" id="KW-0474">Menaquinone biosynthesis</keyword>
<dbReference type="EC" id="4.2.1.151" evidence="4"/>
<dbReference type="PANTHER" id="PTHR37690:SF1">
    <property type="entry name" value="CHORISMATE DEHYDRATASE"/>
    <property type="match status" value="1"/>
</dbReference>
<comment type="similarity">
    <text evidence="4">Belongs to the MqnA/MqnD family. MqnA subfamily.</text>
</comment>
<dbReference type="Proteomes" id="UP000886124">
    <property type="component" value="Unassembled WGS sequence"/>
</dbReference>
<dbReference type="SUPFAM" id="SSF53850">
    <property type="entry name" value="Periplasmic binding protein-like II"/>
    <property type="match status" value="1"/>
</dbReference>